<dbReference type="GO" id="GO:0016020">
    <property type="term" value="C:membrane"/>
    <property type="evidence" value="ECO:0007669"/>
    <property type="project" value="InterPro"/>
</dbReference>
<keyword evidence="4" id="KW-1185">Reference proteome</keyword>
<dbReference type="Gene3D" id="2.60.40.10">
    <property type="entry name" value="Immunoglobulins"/>
    <property type="match status" value="1"/>
</dbReference>
<comment type="caution">
    <text evidence="3">The sequence shown here is derived from an EMBL/GenBank/DDBJ whole genome shotgun (WGS) entry which is preliminary data.</text>
</comment>
<keyword evidence="1" id="KW-0472">Membrane</keyword>
<keyword evidence="2" id="KW-0732">Signal</keyword>
<evidence type="ECO:0000313" key="3">
    <source>
        <dbReference type="EMBL" id="KAF1374228.1"/>
    </source>
</evidence>
<dbReference type="PANTHER" id="PTHR15343">
    <property type="entry name" value="CD7"/>
    <property type="match status" value="1"/>
</dbReference>
<dbReference type="Proteomes" id="UP000465112">
    <property type="component" value="Chromosome 21"/>
</dbReference>
<proteinExistence type="predicted"/>
<reference evidence="3 4" key="1">
    <citation type="submission" date="2019-06" db="EMBL/GenBank/DDBJ databases">
        <title>A chromosome-scale genome assembly of the European perch, Perca fluviatilis.</title>
        <authorList>
            <person name="Roques C."/>
            <person name="Zahm M."/>
            <person name="Cabau C."/>
            <person name="Klopp C."/>
            <person name="Bouchez O."/>
            <person name="Donnadieu C."/>
            <person name="Kuhl H."/>
            <person name="Gislard M."/>
            <person name="Guendouz S."/>
            <person name="Journot L."/>
            <person name="Haffray P."/>
            <person name="Bestin A."/>
            <person name="Morvezen R."/>
            <person name="Feron R."/>
            <person name="Wen M."/>
            <person name="Jouanno E."/>
            <person name="Herpin A."/>
            <person name="Schartl M."/>
            <person name="Postlethwait J."/>
            <person name="Schaerlinger B."/>
            <person name="Chardard D."/>
            <person name="Lecocq T."/>
            <person name="Poncet C."/>
            <person name="Jaffrelo L."/>
            <person name="Lampietro C."/>
            <person name="Guiguen Y."/>
        </authorList>
    </citation>
    <scope>NUCLEOTIDE SEQUENCE [LARGE SCALE GENOMIC DNA]</scope>
    <source>
        <tissue evidence="3">Blood</tissue>
    </source>
</reference>
<evidence type="ECO:0008006" key="5">
    <source>
        <dbReference type="Google" id="ProtNLM"/>
    </source>
</evidence>
<sequence length="235" mass="26756">MKAHWWNCVLGLLCMPANVMLSTWTVSQDPSSISLRVNSSAKITCSTSLPEPMGLSLKRAFHDKRDIVFLSLKNGLVTKYTIVEEFVGRINVAPDQQIRAGYGFTLQLSLLGQEDTDLYYCSWIYFKSETANIETLPSNGTIIIVKERDPQEQCRDHIWDLILIAFSVTALIVLSFLFAGVIVRCKRFKKNFRPARAVKPPRVNRPQHVCVCQQCPYLDTYVNNPTLDFRGILYC</sequence>
<feature type="signal peptide" evidence="2">
    <location>
        <begin position="1"/>
        <end position="21"/>
    </location>
</feature>
<protein>
    <recommendedName>
        <fullName evidence="5">Immunoglobulin V-set domain-containing protein</fullName>
    </recommendedName>
</protein>
<dbReference type="GO" id="GO:0002250">
    <property type="term" value="P:adaptive immune response"/>
    <property type="evidence" value="ECO:0007669"/>
    <property type="project" value="InterPro"/>
</dbReference>
<name>A0A6A5E6G3_PERFL</name>
<dbReference type="SUPFAM" id="SSF48726">
    <property type="entry name" value="Immunoglobulin"/>
    <property type="match status" value="1"/>
</dbReference>
<evidence type="ECO:0000313" key="4">
    <source>
        <dbReference type="Proteomes" id="UP000465112"/>
    </source>
</evidence>
<dbReference type="AlphaFoldDB" id="A0A6A5E6G3"/>
<feature type="chain" id="PRO_5025493808" description="Immunoglobulin V-set domain-containing protein" evidence="2">
    <location>
        <begin position="22"/>
        <end position="235"/>
    </location>
</feature>
<keyword evidence="1" id="KW-0812">Transmembrane</keyword>
<dbReference type="InterPro" id="IPR036179">
    <property type="entry name" value="Ig-like_dom_sf"/>
</dbReference>
<accession>A0A6A5E6G3</accession>
<dbReference type="InterPro" id="IPR013783">
    <property type="entry name" value="Ig-like_fold"/>
</dbReference>
<evidence type="ECO:0000256" key="1">
    <source>
        <dbReference type="SAM" id="Phobius"/>
    </source>
</evidence>
<feature type="transmembrane region" description="Helical" evidence="1">
    <location>
        <begin position="158"/>
        <end position="183"/>
    </location>
</feature>
<evidence type="ECO:0000256" key="2">
    <source>
        <dbReference type="SAM" id="SignalP"/>
    </source>
</evidence>
<dbReference type="GO" id="GO:0038023">
    <property type="term" value="F:signaling receptor activity"/>
    <property type="evidence" value="ECO:0007669"/>
    <property type="project" value="InterPro"/>
</dbReference>
<keyword evidence="1" id="KW-1133">Transmembrane helix</keyword>
<gene>
    <name evidence="3" type="ORF">PFLUV_G00247470</name>
</gene>
<dbReference type="EMBL" id="VHII01000021">
    <property type="protein sequence ID" value="KAF1374228.1"/>
    <property type="molecule type" value="Genomic_DNA"/>
</dbReference>
<organism evidence="3 4">
    <name type="scientific">Perca fluviatilis</name>
    <name type="common">European perch</name>
    <dbReference type="NCBI Taxonomy" id="8168"/>
    <lineage>
        <taxon>Eukaryota</taxon>
        <taxon>Metazoa</taxon>
        <taxon>Chordata</taxon>
        <taxon>Craniata</taxon>
        <taxon>Vertebrata</taxon>
        <taxon>Euteleostomi</taxon>
        <taxon>Actinopterygii</taxon>
        <taxon>Neopterygii</taxon>
        <taxon>Teleostei</taxon>
        <taxon>Neoteleostei</taxon>
        <taxon>Acanthomorphata</taxon>
        <taxon>Eupercaria</taxon>
        <taxon>Perciformes</taxon>
        <taxon>Percoidei</taxon>
        <taxon>Percidae</taxon>
        <taxon>Percinae</taxon>
        <taxon>Perca</taxon>
    </lineage>
</organism>
<dbReference type="InterPro" id="IPR039090">
    <property type="entry name" value="CD7"/>
</dbReference>
<dbReference type="PANTHER" id="PTHR15343:SF0">
    <property type="entry name" value="T-CELL ANTIGEN CD7"/>
    <property type="match status" value="1"/>
</dbReference>